<proteinExistence type="predicted"/>
<name>A0A6J5T981_9CAUD</name>
<reference evidence="1" key="1">
    <citation type="submission" date="2020-05" db="EMBL/GenBank/DDBJ databases">
        <authorList>
            <person name="Chiriac C."/>
            <person name="Salcher M."/>
            <person name="Ghai R."/>
            <person name="Kavagutti S V."/>
        </authorList>
    </citation>
    <scope>NUCLEOTIDE SEQUENCE</scope>
</reference>
<dbReference type="EMBL" id="LR797824">
    <property type="protein sequence ID" value="CAB4241498.1"/>
    <property type="molecule type" value="Genomic_DNA"/>
</dbReference>
<protein>
    <submittedName>
        <fullName evidence="1">Uncharacterized protein</fullName>
    </submittedName>
</protein>
<evidence type="ECO:0000313" key="1">
    <source>
        <dbReference type="EMBL" id="CAB4241498.1"/>
    </source>
</evidence>
<sequence>MATATKKAPAKKTRITKKQVTAHRTRGNKDFSPTWDDTNEMAGDKFTSHFRRAMEYYRLESSVKELRPKVAEWMEANTYTKDDITEFRKLKDSRINTTLVGVAACLVRGMPAVHEGFNSGRDTAAWLRAEIEKAVKEGKNDAEDIEAEKDTGPVVKKETIQDRLAEKFSEAMGEIEGAIDDFILEGKDFSTYKFLQVQNIAVQYATKIPDLIQPRINELNELNEGKDSQLMEAYKHMGKRDVTKLIKFYEAIINDAMAYKTSKIATRAKPKRKPVPPERQVRGLKFLKEFAELGLKSIPPTEIIDTSELWVYNTKTRKIGRFVVPMHGDMVIGKLGVKGSAITGYDEIKSTTKTLRKPAEKLAEWRACGKPQLRKFMDTIKSVETKLKGRISPDTILLRAIK</sequence>
<organism evidence="1">
    <name type="scientific">uncultured Caudovirales phage</name>
    <dbReference type="NCBI Taxonomy" id="2100421"/>
    <lineage>
        <taxon>Viruses</taxon>
        <taxon>Duplodnaviria</taxon>
        <taxon>Heunggongvirae</taxon>
        <taxon>Uroviricota</taxon>
        <taxon>Caudoviricetes</taxon>
        <taxon>Peduoviridae</taxon>
        <taxon>Maltschvirus</taxon>
        <taxon>Maltschvirus maltsch</taxon>
    </lineage>
</organism>
<gene>
    <name evidence="1" type="ORF">UFOVP71_36</name>
</gene>
<accession>A0A6J5T981</accession>